<dbReference type="EMBL" id="NHYD01000569">
    <property type="protein sequence ID" value="PPQ93908.1"/>
    <property type="molecule type" value="Genomic_DNA"/>
</dbReference>
<dbReference type="InParanoid" id="A0A409XT54"/>
<keyword evidence="2" id="KW-1185">Reference proteome</keyword>
<organism evidence="1 2">
    <name type="scientific">Psilocybe cyanescens</name>
    <dbReference type="NCBI Taxonomy" id="93625"/>
    <lineage>
        <taxon>Eukaryota</taxon>
        <taxon>Fungi</taxon>
        <taxon>Dikarya</taxon>
        <taxon>Basidiomycota</taxon>
        <taxon>Agaricomycotina</taxon>
        <taxon>Agaricomycetes</taxon>
        <taxon>Agaricomycetidae</taxon>
        <taxon>Agaricales</taxon>
        <taxon>Agaricineae</taxon>
        <taxon>Strophariaceae</taxon>
        <taxon>Psilocybe</taxon>
    </lineage>
</organism>
<gene>
    <name evidence="1" type="ORF">CVT25_007628</name>
</gene>
<proteinExistence type="predicted"/>
<dbReference type="Proteomes" id="UP000283269">
    <property type="component" value="Unassembled WGS sequence"/>
</dbReference>
<sequence length="73" mass="7840">MHLPLSSLSSNTLMLYATSNSPIALNFSSSVDNPPTTSSVSIWEGEYTQGTGIVRVITNIKEIAFGGECTWDT</sequence>
<reference evidence="1 2" key="1">
    <citation type="journal article" date="2018" name="Evol. Lett.">
        <title>Horizontal gene cluster transfer increased hallucinogenic mushroom diversity.</title>
        <authorList>
            <person name="Reynolds H.T."/>
            <person name="Vijayakumar V."/>
            <person name="Gluck-Thaler E."/>
            <person name="Korotkin H.B."/>
            <person name="Matheny P.B."/>
            <person name="Slot J.C."/>
        </authorList>
    </citation>
    <scope>NUCLEOTIDE SEQUENCE [LARGE SCALE GENOMIC DNA]</scope>
    <source>
        <strain evidence="1 2">2631</strain>
    </source>
</reference>
<evidence type="ECO:0000313" key="2">
    <source>
        <dbReference type="Proteomes" id="UP000283269"/>
    </source>
</evidence>
<dbReference type="AlphaFoldDB" id="A0A409XT54"/>
<name>A0A409XT54_PSICY</name>
<accession>A0A409XT54</accession>
<protein>
    <submittedName>
        <fullName evidence="1">Uncharacterized protein</fullName>
    </submittedName>
</protein>
<comment type="caution">
    <text evidence="1">The sequence shown here is derived from an EMBL/GenBank/DDBJ whole genome shotgun (WGS) entry which is preliminary data.</text>
</comment>
<evidence type="ECO:0000313" key="1">
    <source>
        <dbReference type="EMBL" id="PPQ93908.1"/>
    </source>
</evidence>